<organism evidence="1">
    <name type="scientific">Sinorhizobium medicae</name>
    <dbReference type="NCBI Taxonomy" id="110321"/>
    <lineage>
        <taxon>Bacteria</taxon>
        <taxon>Pseudomonadati</taxon>
        <taxon>Pseudomonadota</taxon>
        <taxon>Alphaproteobacteria</taxon>
        <taxon>Hyphomicrobiales</taxon>
        <taxon>Rhizobiaceae</taxon>
        <taxon>Sinorhizobium/Ensifer group</taxon>
        <taxon>Sinorhizobium</taxon>
    </lineage>
</organism>
<accession>A0A508WP29</accession>
<name>A0A508WP29_9HYPH</name>
<sequence length="69" mass="7897">MSQFILPKISVAFNCAFVSNSSLYAMIQLRHGGPGGPGKLHAVRDFRNKHRLSCRHHSRRLRCKDEEPH</sequence>
<protein>
    <submittedName>
        <fullName evidence="1">Uncharacterized protein</fullName>
    </submittedName>
</protein>
<dbReference type="EMBL" id="CABFNB010000004">
    <property type="protein sequence ID" value="VTZ59194.1"/>
    <property type="molecule type" value="Genomic_DNA"/>
</dbReference>
<dbReference type="AlphaFoldDB" id="A0A508WP29"/>
<evidence type="ECO:0000313" key="1">
    <source>
        <dbReference type="EMBL" id="VTZ59194.1"/>
    </source>
</evidence>
<proteinExistence type="predicted"/>
<gene>
    <name evidence="1" type="ORF">EMEDMD4_1010003</name>
</gene>
<reference evidence="1" key="1">
    <citation type="submission" date="2019-06" db="EMBL/GenBank/DDBJ databases">
        <authorList>
            <person name="Le Quere A."/>
            <person name="Colella S."/>
        </authorList>
    </citation>
    <scope>NUCLEOTIDE SEQUENCE</scope>
    <source>
        <strain evidence="1">EmedicaeMD41</strain>
    </source>
</reference>
<dbReference type="Proteomes" id="UP000507954">
    <property type="component" value="Unassembled WGS sequence"/>
</dbReference>